<protein>
    <submittedName>
        <fullName evidence="7">Frizzled-5-like</fullName>
    </submittedName>
</protein>
<proteinExistence type="predicted"/>
<dbReference type="Gene3D" id="1.10.2000.10">
    <property type="entry name" value="Frizzled cysteine-rich domain"/>
    <property type="match status" value="1"/>
</dbReference>
<dbReference type="GO" id="GO:0017147">
    <property type="term" value="F:Wnt-protein binding"/>
    <property type="evidence" value="ECO:0007669"/>
    <property type="project" value="TreeGrafter"/>
</dbReference>
<dbReference type="GO" id="GO:0060070">
    <property type="term" value="P:canonical Wnt signaling pathway"/>
    <property type="evidence" value="ECO:0007669"/>
    <property type="project" value="TreeGrafter"/>
</dbReference>
<gene>
    <name evidence="7" type="primary">LOC109482844</name>
</gene>
<dbReference type="CDD" id="cd07066">
    <property type="entry name" value="CRD_FZ"/>
    <property type="match status" value="1"/>
</dbReference>
<keyword evidence="6" id="KW-1185">Reference proteome</keyword>
<accession>A0A6P4ZJ58</accession>
<dbReference type="OrthoDB" id="5985572at2759"/>
<evidence type="ECO:0000259" key="5">
    <source>
        <dbReference type="PROSITE" id="PS50038"/>
    </source>
</evidence>
<feature type="compositionally biased region" description="Low complexity" evidence="4">
    <location>
        <begin position="137"/>
        <end position="148"/>
    </location>
</feature>
<dbReference type="GO" id="GO:0035567">
    <property type="term" value="P:non-canonical Wnt signaling pathway"/>
    <property type="evidence" value="ECO:0007669"/>
    <property type="project" value="TreeGrafter"/>
</dbReference>
<dbReference type="Proteomes" id="UP000515135">
    <property type="component" value="Unplaced"/>
</dbReference>
<dbReference type="KEGG" id="bbel:109482844"/>
<evidence type="ECO:0000256" key="4">
    <source>
        <dbReference type="SAM" id="MobiDB-lite"/>
    </source>
</evidence>
<organism evidence="6 7">
    <name type="scientific">Branchiostoma belcheri</name>
    <name type="common">Amphioxus</name>
    <dbReference type="NCBI Taxonomy" id="7741"/>
    <lineage>
        <taxon>Eukaryota</taxon>
        <taxon>Metazoa</taxon>
        <taxon>Chordata</taxon>
        <taxon>Cephalochordata</taxon>
        <taxon>Leptocardii</taxon>
        <taxon>Amphioxiformes</taxon>
        <taxon>Branchiostomatidae</taxon>
        <taxon>Branchiostoma</taxon>
    </lineage>
</organism>
<dbReference type="AlphaFoldDB" id="A0A6P4ZJ58"/>
<dbReference type="Pfam" id="PF01392">
    <property type="entry name" value="Fz"/>
    <property type="match status" value="1"/>
</dbReference>
<dbReference type="SMART" id="SM00063">
    <property type="entry name" value="FRI"/>
    <property type="match status" value="1"/>
</dbReference>
<dbReference type="SUPFAM" id="SSF63501">
    <property type="entry name" value="Frizzled cysteine-rich domain"/>
    <property type="match status" value="1"/>
</dbReference>
<dbReference type="GO" id="GO:0005886">
    <property type="term" value="C:plasma membrane"/>
    <property type="evidence" value="ECO:0007669"/>
    <property type="project" value="TreeGrafter"/>
</dbReference>
<feature type="domain" description="FZ" evidence="5">
    <location>
        <begin position="10"/>
        <end position="125"/>
    </location>
</feature>
<dbReference type="PANTHER" id="PTHR11309:SF47">
    <property type="entry name" value="FRIZZLED"/>
    <property type="match status" value="1"/>
</dbReference>
<evidence type="ECO:0000256" key="2">
    <source>
        <dbReference type="ARBA" id="ARBA00023157"/>
    </source>
</evidence>
<dbReference type="FunFam" id="1.10.2000.10:FF:000033">
    <property type="match status" value="1"/>
</dbReference>
<keyword evidence="2" id="KW-1015">Disulfide bond</keyword>
<keyword evidence="1" id="KW-0217">Developmental protein</keyword>
<dbReference type="InterPro" id="IPR036790">
    <property type="entry name" value="Frizzled_dom_sf"/>
</dbReference>
<dbReference type="RefSeq" id="XP_019641245.1">
    <property type="nucleotide sequence ID" value="XM_019785686.1"/>
</dbReference>
<dbReference type="InterPro" id="IPR015526">
    <property type="entry name" value="Frizzled/SFRP"/>
</dbReference>
<feature type="region of interest" description="Disordered" evidence="4">
    <location>
        <begin position="125"/>
        <end position="155"/>
    </location>
</feature>
<comment type="caution">
    <text evidence="3">Lacks conserved residue(s) required for the propagation of feature annotation.</text>
</comment>
<evidence type="ECO:0000313" key="7">
    <source>
        <dbReference type="RefSeq" id="XP_019641245.1"/>
    </source>
</evidence>
<evidence type="ECO:0000256" key="1">
    <source>
        <dbReference type="ARBA" id="ARBA00022473"/>
    </source>
</evidence>
<name>A0A6P4ZJ58_BRABE</name>
<evidence type="ECO:0000313" key="6">
    <source>
        <dbReference type="Proteomes" id="UP000515135"/>
    </source>
</evidence>
<dbReference type="InterPro" id="IPR020067">
    <property type="entry name" value="Frizzled_dom"/>
</dbReference>
<dbReference type="GO" id="GO:0042813">
    <property type="term" value="F:Wnt receptor activity"/>
    <property type="evidence" value="ECO:0007669"/>
    <property type="project" value="TreeGrafter"/>
</dbReference>
<dbReference type="PROSITE" id="PS50038">
    <property type="entry name" value="FZ"/>
    <property type="match status" value="1"/>
</dbReference>
<sequence>MEDPTCFLIRQSAECEPIQYSGCMGLPYSQTSFPNIFGWPNQGFALQTAPFVFPAYDPISDCHPDLNFFLCSILFPQCTTEGQRHPCKSFCYEMNATCGERALALGLPWEDWICATFSENSCAVPNEDSTTPPTPMDGSTGYTDTDGITGSGSGEAATTQTTITVFDYGAAVTAYDNLEATLGPDIAAELGMSSFRQDLDLYAEFDGTPLANLPNISGIIIQPERWSVPYDSGEGVTTGLFLPETRNFDPNVGLPAELPSSAIAAVRDNYPQFFNRYLPQLGRNYATMRDDVEFDEETYGPDAICPYPPRTELGGGFGLQRIPPALCFPILELEVADADPAARTIVIVTIEVIGDVIWIEILVFRSLSTE</sequence>
<dbReference type="GeneID" id="109482844"/>
<reference evidence="7" key="1">
    <citation type="submission" date="2025-08" db="UniProtKB">
        <authorList>
            <consortium name="RefSeq"/>
        </authorList>
    </citation>
    <scope>IDENTIFICATION</scope>
    <source>
        <tissue evidence="7">Gonad</tissue>
    </source>
</reference>
<evidence type="ECO:0000256" key="3">
    <source>
        <dbReference type="PROSITE-ProRule" id="PRU00090"/>
    </source>
</evidence>
<dbReference type="PANTHER" id="PTHR11309">
    <property type="entry name" value="FRIZZLED"/>
    <property type="match status" value="1"/>
</dbReference>